<proteinExistence type="inferred from homology"/>
<keyword evidence="2 7" id="KW-0474">Menaquinone biosynthesis</keyword>
<comment type="function">
    <text evidence="7">Converts 2-succinyl-6-hydroxy-2,4-cyclohexadiene-1-carboxylate (SHCHC) to 2-succinylbenzoate (OSB).</text>
</comment>
<dbReference type="CDD" id="cd03317">
    <property type="entry name" value="NAAAR"/>
    <property type="match status" value="1"/>
</dbReference>
<dbReference type="Pfam" id="PF13378">
    <property type="entry name" value="MR_MLE_C"/>
    <property type="match status" value="1"/>
</dbReference>
<comment type="cofactor">
    <cofactor evidence="1 7">
        <name>a divalent metal cation</name>
        <dbReference type="ChEBI" id="CHEBI:60240"/>
    </cofactor>
</comment>
<dbReference type="GO" id="GO:0043748">
    <property type="term" value="F:O-succinylbenzoate synthase activity"/>
    <property type="evidence" value="ECO:0007669"/>
    <property type="project" value="UniProtKB-EC"/>
</dbReference>
<evidence type="ECO:0000313" key="10">
    <source>
        <dbReference type="Proteomes" id="UP000441354"/>
    </source>
</evidence>
<dbReference type="UniPathway" id="UPA00079"/>
<keyword evidence="3 7" id="KW-0479">Metal-binding</keyword>
<dbReference type="OrthoDB" id="9774531at2"/>
<keyword evidence="4 7" id="KW-0460">Magnesium</keyword>
<feature type="active site" description="Proton donor" evidence="7">
    <location>
        <position position="164"/>
    </location>
</feature>
<dbReference type="Gene3D" id="3.30.390.10">
    <property type="entry name" value="Enolase-like, N-terminal domain"/>
    <property type="match status" value="1"/>
</dbReference>
<evidence type="ECO:0000256" key="2">
    <source>
        <dbReference type="ARBA" id="ARBA00022428"/>
    </source>
</evidence>
<evidence type="ECO:0000313" key="9">
    <source>
        <dbReference type="EMBL" id="KAB2329851.1"/>
    </source>
</evidence>
<dbReference type="SMART" id="SM00922">
    <property type="entry name" value="MR_MLE"/>
    <property type="match status" value="1"/>
</dbReference>
<protein>
    <recommendedName>
        <fullName evidence="6 7">o-succinylbenzoate synthase</fullName>
        <shortName evidence="7">OSB synthase</shortName>
        <shortName evidence="7">OSBS</shortName>
        <ecNumber evidence="6 7">4.2.1.113</ecNumber>
    </recommendedName>
    <alternativeName>
        <fullName evidence="7">4-(2'-carboxyphenyl)-4-oxybutyric acid synthase</fullName>
    </alternativeName>
    <alternativeName>
        <fullName evidence="7">o-succinylbenzoic acid synthase</fullName>
    </alternativeName>
</protein>
<feature type="binding site" evidence="7">
    <location>
        <position position="214"/>
    </location>
    <ligand>
        <name>Mg(2+)</name>
        <dbReference type="ChEBI" id="CHEBI:18420"/>
    </ligand>
</feature>
<comment type="pathway">
    <text evidence="7">Quinol/quinone metabolism; menaquinone biosynthesis.</text>
</comment>
<dbReference type="EC" id="4.2.1.113" evidence="6 7"/>
<dbReference type="GO" id="GO:0016854">
    <property type="term" value="F:racemase and epimerase activity"/>
    <property type="evidence" value="ECO:0007669"/>
    <property type="project" value="UniProtKB-ARBA"/>
</dbReference>
<dbReference type="PANTHER" id="PTHR48073">
    <property type="entry name" value="O-SUCCINYLBENZOATE SYNTHASE-RELATED"/>
    <property type="match status" value="1"/>
</dbReference>
<dbReference type="SFLD" id="SFLDS00001">
    <property type="entry name" value="Enolase"/>
    <property type="match status" value="1"/>
</dbReference>
<comment type="similarity">
    <text evidence="7">Belongs to the mandelate racemase/muconate lactonizing enzyme family. MenC type 2 subfamily.</text>
</comment>
<dbReference type="SUPFAM" id="SSF54826">
    <property type="entry name" value="Enolase N-terminal domain-like"/>
    <property type="match status" value="1"/>
</dbReference>
<dbReference type="GO" id="GO:0000287">
    <property type="term" value="F:magnesium ion binding"/>
    <property type="evidence" value="ECO:0007669"/>
    <property type="project" value="UniProtKB-UniRule"/>
</dbReference>
<dbReference type="GO" id="GO:0009234">
    <property type="term" value="P:menaquinone biosynthetic process"/>
    <property type="evidence" value="ECO:0007669"/>
    <property type="project" value="UniProtKB-UniRule"/>
</dbReference>
<dbReference type="AlphaFoldDB" id="A0A7V7RIB9"/>
<keyword evidence="5 7" id="KW-0456">Lyase</keyword>
<gene>
    <name evidence="7 9" type="primary">menC</name>
    <name evidence="9" type="ORF">F7732_20410</name>
</gene>
<evidence type="ECO:0000256" key="7">
    <source>
        <dbReference type="HAMAP-Rule" id="MF_01933"/>
    </source>
</evidence>
<comment type="catalytic activity">
    <reaction evidence="7">
        <text>(1R,6R)-6-hydroxy-2-succinyl-cyclohexa-2,4-diene-1-carboxylate = 2-succinylbenzoate + H2O</text>
        <dbReference type="Rhea" id="RHEA:10196"/>
        <dbReference type="ChEBI" id="CHEBI:15377"/>
        <dbReference type="ChEBI" id="CHEBI:18325"/>
        <dbReference type="ChEBI" id="CHEBI:58689"/>
        <dbReference type="EC" id="4.2.1.113"/>
    </reaction>
</comment>
<evidence type="ECO:0000256" key="5">
    <source>
        <dbReference type="ARBA" id="ARBA00023239"/>
    </source>
</evidence>
<name>A0A7V7RIB9_9BACI</name>
<feature type="domain" description="Mandelate racemase/muconate lactonizing enzyme C-terminal" evidence="8">
    <location>
        <begin position="143"/>
        <end position="235"/>
    </location>
</feature>
<dbReference type="InterPro" id="IPR010197">
    <property type="entry name" value="OSBS/NAAAR"/>
</dbReference>
<comment type="pathway">
    <text evidence="7">Quinol/quinone metabolism; 1,4-dihydroxy-2-naphthoate biosynthesis; 1,4-dihydroxy-2-naphthoate from chorismate: step 4/7.</text>
</comment>
<dbReference type="InterPro" id="IPR047585">
    <property type="entry name" value="MenC"/>
</dbReference>
<dbReference type="SFLD" id="SFLDF00009">
    <property type="entry name" value="o-succinylbenzoate_synthase"/>
    <property type="match status" value="1"/>
</dbReference>
<dbReference type="SFLD" id="SFLDG00180">
    <property type="entry name" value="muconate_cycloisomerase"/>
    <property type="match status" value="1"/>
</dbReference>
<dbReference type="UniPathway" id="UPA01057">
    <property type="reaction ID" value="UER00165"/>
</dbReference>
<evidence type="ECO:0000256" key="6">
    <source>
        <dbReference type="ARBA" id="ARBA00029491"/>
    </source>
</evidence>
<dbReference type="Proteomes" id="UP000441354">
    <property type="component" value="Unassembled WGS sequence"/>
</dbReference>
<dbReference type="PANTHER" id="PTHR48073:SF5">
    <property type="entry name" value="O-SUCCINYLBENZOATE SYNTHASE"/>
    <property type="match status" value="1"/>
</dbReference>
<dbReference type="HAMAP" id="MF_01933">
    <property type="entry name" value="MenC_2"/>
    <property type="match status" value="1"/>
</dbReference>
<dbReference type="Gene3D" id="3.20.20.120">
    <property type="entry name" value="Enolase-like C-terminal domain"/>
    <property type="match status" value="1"/>
</dbReference>
<evidence type="ECO:0000256" key="1">
    <source>
        <dbReference type="ARBA" id="ARBA00001968"/>
    </source>
</evidence>
<dbReference type="InterPro" id="IPR029017">
    <property type="entry name" value="Enolase-like_N"/>
</dbReference>
<feature type="binding site" evidence="7">
    <location>
        <position position="189"/>
    </location>
    <ligand>
        <name>Mg(2+)</name>
        <dbReference type="ChEBI" id="CHEBI:18420"/>
    </ligand>
</feature>
<comment type="caution">
    <text evidence="9">The sequence shown here is derived from an EMBL/GenBank/DDBJ whole genome shotgun (WGS) entry which is preliminary data.</text>
</comment>
<evidence type="ECO:0000259" key="8">
    <source>
        <dbReference type="SMART" id="SM00922"/>
    </source>
</evidence>
<dbReference type="InterPro" id="IPR036849">
    <property type="entry name" value="Enolase-like_C_sf"/>
</dbReference>
<organism evidence="9 10">
    <name type="scientific">Bacillus mesophilum</name>
    <dbReference type="NCBI Taxonomy" id="1071718"/>
    <lineage>
        <taxon>Bacteria</taxon>
        <taxon>Bacillati</taxon>
        <taxon>Bacillota</taxon>
        <taxon>Bacilli</taxon>
        <taxon>Bacillales</taxon>
        <taxon>Bacillaceae</taxon>
        <taxon>Bacillus</taxon>
    </lineage>
</organism>
<dbReference type="EMBL" id="WBOT01000010">
    <property type="protein sequence ID" value="KAB2329851.1"/>
    <property type="molecule type" value="Genomic_DNA"/>
</dbReference>
<dbReference type="InterPro" id="IPR029065">
    <property type="entry name" value="Enolase_C-like"/>
</dbReference>
<evidence type="ECO:0000256" key="3">
    <source>
        <dbReference type="ARBA" id="ARBA00022723"/>
    </source>
</evidence>
<evidence type="ECO:0000256" key="4">
    <source>
        <dbReference type="ARBA" id="ARBA00022842"/>
    </source>
</evidence>
<dbReference type="SUPFAM" id="SSF51604">
    <property type="entry name" value="Enolase C-terminal domain-like"/>
    <property type="match status" value="1"/>
</dbReference>
<reference evidence="9 10" key="1">
    <citation type="journal article" date="2014" name="Arch. Microbiol.">
        <title>Bacillus mesophilum sp. nov., strain IITR-54T, a novel 4-chlorobiphenyl dechlorinating bacterium.</title>
        <authorList>
            <person name="Manickam N."/>
            <person name="Singh N.K."/>
            <person name="Bajaj A."/>
            <person name="Kumar R.M."/>
            <person name="Kaur G."/>
            <person name="Kaur N."/>
            <person name="Bala M."/>
            <person name="Kumar A."/>
            <person name="Mayilraj S."/>
        </authorList>
    </citation>
    <scope>NUCLEOTIDE SEQUENCE [LARGE SCALE GENOMIC DNA]</scope>
    <source>
        <strain evidence="9 10">IITR-54</strain>
    </source>
</reference>
<sequence length="369" mass="41277">MIITKVIMNHVRMRLREPFHTSFGTIQDKDIAIIEVIDEKGNSGWGESVALPDPTYTEETFKTNWHILEDYLIPLLLNREISHPDEVGMIFSPIRRNYMAKAALEGAVWDLYAKREDLSLSAALGGTRKSIEAGISIGIQQSKEELFKKIKGYLEEGFKRIKIKIKPGMDVEIIKAVRDRFPDVPLMADANSAYTLEDIDLLRKLDEFNLLMIEQPLGADDIINHAKLQKAIKTPVCLDESIQSLDDVKKAVELGSCQIINIKIGRVGGLSSARDIHHYCKENGIAVWCGGMLEAGIGRAFNIALSSLENFTLPGDTAGSARYWEEDIINPEVVVVDGVIEVPSRIGIGFEPNRETIKKYTVTQTMYSK</sequence>
<dbReference type="RefSeq" id="WP_151575898.1">
    <property type="nucleotide sequence ID" value="NZ_WBOT01000010.1"/>
</dbReference>
<dbReference type="InterPro" id="IPR013342">
    <property type="entry name" value="Mandelate_racemase_C"/>
</dbReference>
<keyword evidence="10" id="KW-1185">Reference proteome</keyword>
<accession>A0A7V7RIB9</accession>
<dbReference type="NCBIfam" id="TIGR01928">
    <property type="entry name" value="menC_lowGC_arch"/>
    <property type="match status" value="1"/>
</dbReference>
<dbReference type="Pfam" id="PF02746">
    <property type="entry name" value="MR_MLE_N"/>
    <property type="match status" value="1"/>
</dbReference>
<feature type="binding site" evidence="7">
    <location>
        <position position="239"/>
    </location>
    <ligand>
        <name>Mg(2+)</name>
        <dbReference type="ChEBI" id="CHEBI:18420"/>
    </ligand>
</feature>
<dbReference type="InterPro" id="IPR013341">
    <property type="entry name" value="Mandelate_racemase_N_dom"/>
</dbReference>
<feature type="active site" description="Proton acceptor" evidence="7">
    <location>
        <position position="263"/>
    </location>
</feature>